<dbReference type="OrthoDB" id="184880at2759"/>
<keyword evidence="2 6" id="KW-0808">Transferase</keyword>
<accession>A0A8H6RX12</accession>
<reference evidence="6" key="1">
    <citation type="submission" date="2020-05" db="EMBL/GenBank/DDBJ databases">
        <title>Mycena genomes resolve the evolution of fungal bioluminescence.</title>
        <authorList>
            <person name="Tsai I.J."/>
        </authorList>
    </citation>
    <scope>NUCLEOTIDE SEQUENCE</scope>
    <source>
        <strain evidence="6">110903Hualien_Pintung</strain>
    </source>
</reference>
<proteinExistence type="predicted"/>
<feature type="domain" description="Methyltransferase" evidence="5">
    <location>
        <begin position="66"/>
        <end position="158"/>
    </location>
</feature>
<keyword evidence="7" id="KW-1185">Reference proteome</keyword>
<dbReference type="EMBL" id="JACAZE010000031">
    <property type="protein sequence ID" value="KAF7288859.1"/>
    <property type="molecule type" value="Genomic_DNA"/>
</dbReference>
<dbReference type="GO" id="GO:0032259">
    <property type="term" value="P:methylation"/>
    <property type="evidence" value="ECO:0007669"/>
    <property type="project" value="UniProtKB-KW"/>
</dbReference>
<dbReference type="InterPro" id="IPR029063">
    <property type="entry name" value="SAM-dependent_MTases_sf"/>
</dbReference>
<protein>
    <submittedName>
        <fullName evidence="6">S-adenosyl-L-methionine-dependent methyltransferase</fullName>
    </submittedName>
</protein>
<comment type="caution">
    <text evidence="6">The sequence shown here is derived from an EMBL/GenBank/DDBJ whole genome shotgun (WGS) entry which is preliminary data.</text>
</comment>
<dbReference type="PROSITE" id="PS01184">
    <property type="entry name" value="UBIE_2"/>
    <property type="match status" value="1"/>
</dbReference>
<dbReference type="Pfam" id="PF13649">
    <property type="entry name" value="Methyltransf_25"/>
    <property type="match status" value="1"/>
</dbReference>
<sequence>MAAATLAPSAIEHSVRQHQENPASKYALPVDEPEGQRLISQHWTCKSLFGGRLVWAPIEFTKDTKVLENATGTGIWLLDLASSIDPSVEMQGIDIESRLFAKSLPKNISLRVGNLLSHPSDWTNTFDLLNQRFLMVALEIPQWPQALNEMLRVLKPGGWVQICEPSAWRDASPDRTRPGLTTLNALVRALGAQRNLFLECGEAMPGLLEKAGFVDVHKEVRSVKMGAWGGDDGVKQMVNYIDVFRGLKTPILKAGGYGLVSTEADFDALIEGLEAELEGTEGDVLYSIFWARKPIV</sequence>
<evidence type="ECO:0000313" key="7">
    <source>
        <dbReference type="Proteomes" id="UP000613580"/>
    </source>
</evidence>
<dbReference type="InterPro" id="IPR023576">
    <property type="entry name" value="UbiE/COQ5_MeTrFase_CS"/>
</dbReference>
<gene>
    <name evidence="6" type="ORF">HMN09_01368300</name>
</gene>
<evidence type="ECO:0000256" key="4">
    <source>
        <dbReference type="SAM" id="MobiDB-lite"/>
    </source>
</evidence>
<dbReference type="Proteomes" id="UP000613580">
    <property type="component" value="Unassembled WGS sequence"/>
</dbReference>
<feature type="region of interest" description="Disordered" evidence="4">
    <location>
        <begin position="1"/>
        <end position="24"/>
    </location>
</feature>
<dbReference type="AlphaFoldDB" id="A0A8H6RX12"/>
<evidence type="ECO:0000259" key="5">
    <source>
        <dbReference type="Pfam" id="PF13649"/>
    </source>
</evidence>
<dbReference type="PANTHER" id="PTHR43591">
    <property type="entry name" value="METHYLTRANSFERASE"/>
    <property type="match status" value="1"/>
</dbReference>
<evidence type="ECO:0000256" key="3">
    <source>
        <dbReference type="ARBA" id="ARBA00022691"/>
    </source>
</evidence>
<keyword evidence="1 6" id="KW-0489">Methyltransferase</keyword>
<dbReference type="SUPFAM" id="SSF53335">
    <property type="entry name" value="S-adenosyl-L-methionine-dependent methyltransferases"/>
    <property type="match status" value="1"/>
</dbReference>
<dbReference type="Gene3D" id="3.40.50.150">
    <property type="entry name" value="Vaccinia Virus protein VP39"/>
    <property type="match status" value="1"/>
</dbReference>
<evidence type="ECO:0000313" key="6">
    <source>
        <dbReference type="EMBL" id="KAF7288859.1"/>
    </source>
</evidence>
<dbReference type="InterPro" id="IPR041698">
    <property type="entry name" value="Methyltransf_25"/>
</dbReference>
<dbReference type="CDD" id="cd02440">
    <property type="entry name" value="AdoMet_MTases"/>
    <property type="match status" value="1"/>
</dbReference>
<dbReference type="GO" id="GO:0008168">
    <property type="term" value="F:methyltransferase activity"/>
    <property type="evidence" value="ECO:0007669"/>
    <property type="project" value="UniProtKB-KW"/>
</dbReference>
<keyword evidence="3" id="KW-0949">S-adenosyl-L-methionine</keyword>
<evidence type="ECO:0000256" key="1">
    <source>
        <dbReference type="ARBA" id="ARBA00022603"/>
    </source>
</evidence>
<organism evidence="6 7">
    <name type="scientific">Mycena chlorophos</name>
    <name type="common">Agaric fungus</name>
    <name type="synonym">Agaricus chlorophos</name>
    <dbReference type="NCBI Taxonomy" id="658473"/>
    <lineage>
        <taxon>Eukaryota</taxon>
        <taxon>Fungi</taxon>
        <taxon>Dikarya</taxon>
        <taxon>Basidiomycota</taxon>
        <taxon>Agaricomycotina</taxon>
        <taxon>Agaricomycetes</taxon>
        <taxon>Agaricomycetidae</taxon>
        <taxon>Agaricales</taxon>
        <taxon>Marasmiineae</taxon>
        <taxon>Mycenaceae</taxon>
        <taxon>Mycena</taxon>
    </lineage>
</organism>
<evidence type="ECO:0000256" key="2">
    <source>
        <dbReference type="ARBA" id="ARBA00022679"/>
    </source>
</evidence>
<name>A0A8H6RX12_MYCCL</name>